<feature type="compositionally biased region" description="Basic and acidic residues" evidence="1">
    <location>
        <begin position="1"/>
        <end position="10"/>
    </location>
</feature>
<proteinExistence type="predicted"/>
<evidence type="ECO:0000313" key="2">
    <source>
        <dbReference type="EMBL" id="CAH9098436.1"/>
    </source>
</evidence>
<sequence>MRRSKNEGRRGAWQLASSRGRRCELRTPADLQPPAAPPDAVENSAVFSLRLSALPVAPGLQPLGDQLTPLWTSDSAPPVSRFMGNLINRPHLQQNHVINLHRHQLLG</sequence>
<organism evidence="2 3">
    <name type="scientific">Cuscuta europaea</name>
    <name type="common">European dodder</name>
    <dbReference type="NCBI Taxonomy" id="41803"/>
    <lineage>
        <taxon>Eukaryota</taxon>
        <taxon>Viridiplantae</taxon>
        <taxon>Streptophyta</taxon>
        <taxon>Embryophyta</taxon>
        <taxon>Tracheophyta</taxon>
        <taxon>Spermatophyta</taxon>
        <taxon>Magnoliopsida</taxon>
        <taxon>eudicotyledons</taxon>
        <taxon>Gunneridae</taxon>
        <taxon>Pentapetalae</taxon>
        <taxon>asterids</taxon>
        <taxon>lamiids</taxon>
        <taxon>Solanales</taxon>
        <taxon>Convolvulaceae</taxon>
        <taxon>Cuscuteae</taxon>
        <taxon>Cuscuta</taxon>
        <taxon>Cuscuta subgen. Cuscuta</taxon>
    </lineage>
</organism>
<name>A0A9P0ZFT5_CUSEU</name>
<dbReference type="AlphaFoldDB" id="A0A9P0ZFT5"/>
<evidence type="ECO:0000256" key="1">
    <source>
        <dbReference type="SAM" id="MobiDB-lite"/>
    </source>
</evidence>
<feature type="region of interest" description="Disordered" evidence="1">
    <location>
        <begin position="1"/>
        <end position="39"/>
    </location>
</feature>
<dbReference type="EMBL" id="CAMAPE010000036">
    <property type="protein sequence ID" value="CAH9098436.1"/>
    <property type="molecule type" value="Genomic_DNA"/>
</dbReference>
<reference evidence="2" key="1">
    <citation type="submission" date="2022-07" db="EMBL/GenBank/DDBJ databases">
        <authorList>
            <person name="Macas J."/>
            <person name="Novak P."/>
            <person name="Neumann P."/>
        </authorList>
    </citation>
    <scope>NUCLEOTIDE SEQUENCE</scope>
</reference>
<evidence type="ECO:0000313" key="3">
    <source>
        <dbReference type="Proteomes" id="UP001152484"/>
    </source>
</evidence>
<protein>
    <submittedName>
        <fullName evidence="2">Uncharacterized protein</fullName>
    </submittedName>
</protein>
<gene>
    <name evidence="2" type="ORF">CEURO_LOCUS14250</name>
</gene>
<keyword evidence="3" id="KW-1185">Reference proteome</keyword>
<accession>A0A9P0ZFT5</accession>
<comment type="caution">
    <text evidence="2">The sequence shown here is derived from an EMBL/GenBank/DDBJ whole genome shotgun (WGS) entry which is preliminary data.</text>
</comment>
<dbReference type="Proteomes" id="UP001152484">
    <property type="component" value="Unassembled WGS sequence"/>
</dbReference>